<dbReference type="GO" id="GO:0030422">
    <property type="term" value="P:siRNA processing"/>
    <property type="evidence" value="ECO:0007669"/>
    <property type="project" value="TreeGrafter"/>
</dbReference>
<dbReference type="Proteomes" id="UP000410492">
    <property type="component" value="Unassembled WGS sequence"/>
</dbReference>
<dbReference type="CDD" id="cd00048">
    <property type="entry name" value="DSRM_SF"/>
    <property type="match status" value="2"/>
</dbReference>
<reference evidence="5 6" key="1">
    <citation type="submission" date="2019-01" db="EMBL/GenBank/DDBJ databases">
        <authorList>
            <person name="Sayadi A."/>
        </authorList>
    </citation>
    <scope>NUCLEOTIDE SEQUENCE [LARGE SCALE GENOMIC DNA]</scope>
</reference>
<dbReference type="Pfam" id="PF00035">
    <property type="entry name" value="dsrm"/>
    <property type="match status" value="3"/>
</dbReference>
<evidence type="ECO:0000313" key="6">
    <source>
        <dbReference type="Proteomes" id="UP000410492"/>
    </source>
</evidence>
<evidence type="ECO:0000259" key="4">
    <source>
        <dbReference type="PROSITE" id="PS50137"/>
    </source>
</evidence>
<evidence type="ECO:0000256" key="1">
    <source>
        <dbReference type="ARBA" id="ARBA00022884"/>
    </source>
</evidence>
<name>A0A653DSC1_CALMS</name>
<proteinExistence type="predicted"/>
<dbReference type="PROSITE" id="PS50137">
    <property type="entry name" value="DS_RBD"/>
    <property type="match status" value="4"/>
</dbReference>
<gene>
    <name evidence="5" type="ORF">CALMAC_LOCUS19727</name>
</gene>
<dbReference type="InterPro" id="IPR051247">
    <property type="entry name" value="RLC_Component"/>
</dbReference>
<feature type="compositionally biased region" description="Low complexity" evidence="3">
    <location>
        <begin position="525"/>
        <end position="538"/>
    </location>
</feature>
<feature type="domain" description="DRBM" evidence="4">
    <location>
        <begin position="5"/>
        <end position="70"/>
    </location>
</feature>
<feature type="region of interest" description="Disordered" evidence="3">
    <location>
        <begin position="69"/>
        <end position="94"/>
    </location>
</feature>
<dbReference type="GO" id="GO:0003725">
    <property type="term" value="F:double-stranded RNA binding"/>
    <property type="evidence" value="ECO:0007669"/>
    <property type="project" value="TreeGrafter"/>
</dbReference>
<protein>
    <recommendedName>
        <fullName evidence="4">DRBM domain-containing protein</fullName>
    </recommendedName>
</protein>
<dbReference type="SMART" id="SM00358">
    <property type="entry name" value="DSRM"/>
    <property type="match status" value="4"/>
</dbReference>
<dbReference type="EMBL" id="CAACVG010014033">
    <property type="protein sequence ID" value="VEN62680.1"/>
    <property type="molecule type" value="Genomic_DNA"/>
</dbReference>
<dbReference type="GO" id="GO:0016442">
    <property type="term" value="C:RISC complex"/>
    <property type="evidence" value="ECO:0007669"/>
    <property type="project" value="TreeGrafter"/>
</dbReference>
<feature type="region of interest" description="Disordered" evidence="3">
    <location>
        <begin position="275"/>
        <end position="323"/>
    </location>
</feature>
<feature type="region of interest" description="Disordered" evidence="3">
    <location>
        <begin position="514"/>
        <end position="538"/>
    </location>
</feature>
<sequence length="599" mass="66697">MSQRSPISVLQEITQQRLIQPPIYNIENSAGIGRFLCTVKVMGITARAYGCNKKDAKHRAAKRALEIIGFKNNSNPNDDEDDQSDEDDEVCQPQCSPQKVKALENSRFISDSVKTDNSPCQFKYLPTSSSNSLSLAYNNCNSKATDKAKDLEAPGYGSIGNTEKCERQSLQISSSNAWLSDCKQIAAERIKALGSPKYRSIGIGCNINSNANNCDDDDDDEGDEMYQPQCSQISIENYDYKKKSVGVERSLERPGYISNNFAFYSNSNYGAFDENDELYPPQSLPKSKASEDPRYASNDITADHEKNQIKYTPPKSSSGNGNTLPPTTYVGYLNKFALERQVPYPKYFEIKHSGIIFVVECVFWSDCTVGTGPNVESAKEKAAQLMLQRLEEEEEIAFMMMCNNKVSLAELYHVSKDRRFWKDFRTNPVVQGDANGPIQDLINTRNPISVLQDIVQQRRIRLPIYNIERGMNIGQPFVCTVEVMGITAKAYGHNKKDAKYNAAERALEILGLKINSNPHDDGPESSSTSSSNSLPSTNYVGQLNEIASGSRFPYPTYQEHKGSLSSFVVECQFLNQSTMGTGPTKKSAKQRAAQLMLEG</sequence>
<dbReference type="SUPFAM" id="SSF54768">
    <property type="entry name" value="dsRNA-binding domain-like"/>
    <property type="match status" value="4"/>
</dbReference>
<dbReference type="Gene3D" id="3.30.160.20">
    <property type="match status" value="4"/>
</dbReference>
<feature type="domain" description="DRBM" evidence="4">
    <location>
        <begin position="538"/>
        <end position="599"/>
    </location>
</feature>
<dbReference type="AlphaFoldDB" id="A0A653DSC1"/>
<dbReference type="GO" id="GO:0070920">
    <property type="term" value="P:regulation of regulatory ncRNA processing"/>
    <property type="evidence" value="ECO:0007669"/>
    <property type="project" value="TreeGrafter"/>
</dbReference>
<feature type="domain" description="DRBM" evidence="4">
    <location>
        <begin position="328"/>
        <end position="392"/>
    </location>
</feature>
<accession>A0A653DSC1</accession>
<dbReference type="InterPro" id="IPR014720">
    <property type="entry name" value="dsRBD_dom"/>
</dbReference>
<feature type="domain" description="DRBM" evidence="4">
    <location>
        <begin position="446"/>
        <end position="512"/>
    </location>
</feature>
<feature type="compositionally biased region" description="Polar residues" evidence="3">
    <location>
        <begin position="314"/>
        <end position="323"/>
    </location>
</feature>
<dbReference type="OrthoDB" id="6780167at2759"/>
<dbReference type="GO" id="GO:0070578">
    <property type="term" value="C:RISC-loading complex"/>
    <property type="evidence" value="ECO:0007669"/>
    <property type="project" value="TreeGrafter"/>
</dbReference>
<dbReference type="PANTHER" id="PTHR46205">
    <property type="entry name" value="LOQUACIOUS, ISOFORM B"/>
    <property type="match status" value="1"/>
</dbReference>
<dbReference type="PANTHER" id="PTHR46205:SF3">
    <property type="entry name" value="LOQUACIOUS, ISOFORM B"/>
    <property type="match status" value="1"/>
</dbReference>
<evidence type="ECO:0000313" key="5">
    <source>
        <dbReference type="EMBL" id="VEN62680.1"/>
    </source>
</evidence>
<dbReference type="GO" id="GO:0005737">
    <property type="term" value="C:cytoplasm"/>
    <property type="evidence" value="ECO:0007669"/>
    <property type="project" value="TreeGrafter"/>
</dbReference>
<evidence type="ECO:0000256" key="3">
    <source>
        <dbReference type="SAM" id="MobiDB-lite"/>
    </source>
</evidence>
<dbReference type="GO" id="GO:0005634">
    <property type="term" value="C:nucleus"/>
    <property type="evidence" value="ECO:0007669"/>
    <property type="project" value="TreeGrafter"/>
</dbReference>
<dbReference type="GO" id="GO:0035197">
    <property type="term" value="F:siRNA binding"/>
    <property type="evidence" value="ECO:0007669"/>
    <property type="project" value="TreeGrafter"/>
</dbReference>
<feature type="compositionally biased region" description="Acidic residues" evidence="3">
    <location>
        <begin position="77"/>
        <end position="90"/>
    </location>
</feature>
<keyword evidence="6" id="KW-1185">Reference proteome</keyword>
<evidence type="ECO:0000256" key="2">
    <source>
        <dbReference type="PROSITE-ProRule" id="PRU00266"/>
    </source>
</evidence>
<keyword evidence="1 2" id="KW-0694">RNA-binding</keyword>
<organism evidence="5 6">
    <name type="scientific">Callosobruchus maculatus</name>
    <name type="common">Southern cowpea weevil</name>
    <name type="synonym">Pulse bruchid</name>
    <dbReference type="NCBI Taxonomy" id="64391"/>
    <lineage>
        <taxon>Eukaryota</taxon>
        <taxon>Metazoa</taxon>
        <taxon>Ecdysozoa</taxon>
        <taxon>Arthropoda</taxon>
        <taxon>Hexapoda</taxon>
        <taxon>Insecta</taxon>
        <taxon>Pterygota</taxon>
        <taxon>Neoptera</taxon>
        <taxon>Endopterygota</taxon>
        <taxon>Coleoptera</taxon>
        <taxon>Polyphaga</taxon>
        <taxon>Cucujiformia</taxon>
        <taxon>Chrysomeloidea</taxon>
        <taxon>Chrysomelidae</taxon>
        <taxon>Bruchinae</taxon>
        <taxon>Bruchini</taxon>
        <taxon>Callosobruchus</taxon>
    </lineage>
</organism>